<organism evidence="1">
    <name type="scientific">Marsilea vestita</name>
    <name type="common">Hairy water-clover</name>
    <dbReference type="NCBI Taxonomy" id="59764"/>
    <lineage>
        <taxon>Eukaryota</taxon>
        <taxon>Viridiplantae</taxon>
        <taxon>Streptophyta</taxon>
        <taxon>Embryophyta</taxon>
        <taxon>Tracheophyta</taxon>
        <taxon>Polypodiopsida</taxon>
        <taxon>Polypodiidae</taxon>
        <taxon>Salviniales</taxon>
        <taxon>Marsileaceae</taxon>
        <taxon>Marsilea</taxon>
    </lineage>
</organism>
<accession>I6WIV1</accession>
<sequence>MGRPIPSNLTSQETEKKEVILGLPGPWAEESLEPSDHYTTKVGGLPDWPMPADEIYTDLLKCGLCGGELGLVAQVSKFCVTK</sequence>
<proteinExistence type="evidence at transcript level"/>
<evidence type="ECO:0000313" key="1">
    <source>
        <dbReference type="EMBL" id="AFN42819.1"/>
    </source>
</evidence>
<name>I6WIV1_MARVE</name>
<dbReference type="PANTHER" id="PTHR47762">
    <property type="entry name" value="OSJNBB0079B02.4 PROTEIN"/>
    <property type="match status" value="1"/>
</dbReference>
<dbReference type="PANTHER" id="PTHR47762:SF2">
    <property type="entry name" value="OS04G0640800 PROTEIN"/>
    <property type="match status" value="1"/>
</dbReference>
<protein>
    <submittedName>
        <fullName evidence="1">Programmed cell death protein 2-like protein</fullName>
    </submittedName>
</protein>
<dbReference type="EMBL" id="JX126928">
    <property type="protein sequence ID" value="AFN42818.1"/>
    <property type="molecule type" value="mRNA"/>
</dbReference>
<dbReference type="EMBL" id="JX126929">
    <property type="protein sequence ID" value="AFN42819.1"/>
    <property type="molecule type" value="mRNA"/>
</dbReference>
<reference evidence="1" key="1">
    <citation type="submission" date="2012-06" db="EMBL/GenBank/DDBJ databases">
        <authorList>
            <person name="Boothby T.C."/>
            <person name="Wolniak S.M."/>
        </authorList>
    </citation>
    <scope>NUCLEOTIDE SEQUENCE</scope>
</reference>
<dbReference type="AlphaFoldDB" id="I6WIV1"/>